<evidence type="ECO:0000313" key="8">
    <source>
        <dbReference type="EMBL" id="HET97910.1"/>
    </source>
</evidence>
<dbReference type="GO" id="GO:0006508">
    <property type="term" value="P:proteolysis"/>
    <property type="evidence" value="ECO:0007669"/>
    <property type="project" value="UniProtKB-KW"/>
</dbReference>
<keyword evidence="2" id="KW-0645">Protease</keyword>
<protein>
    <submittedName>
        <fullName evidence="8">M23 family metallopeptidase</fullName>
    </submittedName>
</protein>
<dbReference type="Gene3D" id="2.70.70.10">
    <property type="entry name" value="Glucose Permease (Domain IIA)"/>
    <property type="match status" value="1"/>
</dbReference>
<sequence length="441" mass="48626">MAGAALFFANITPASLPEPMALSTLEQATDRYLERLGPSRQELTAAGLEQRPTSSWPEDYKIVEGVLQAGDTLSIALRRVGIEEAVRTQIIRALAGLLDFRTLRPNDRFKVVLDGNGELVESRYETGPLDVYRVNRAADNSLQAEKVNVSLERRTMKISGEVTSSLFAAFQPHGENPRLVYTFADIFASHIDFNLETRAGDRYSLVFEKYYKNGEFVGYGRLLSASYQMVGGETLEAFRYESPDTPASYFDRDGNELGASFLRSPVPTARVTSGFTHQRLHPILNVVRPHLAVDLAAPEGTPVMATADGRVVFRAMNGGNGNMITIDHGNGYRSSYAHLSGFRRGLKVGDRVRQKDIIGYVGSTGLATGPHVCYRIQHNGEYVNPLALKFKPRSVLAGAELAAFQTQVKEITRLAKKGGESQALLKVKEITLEPEERLTLL</sequence>
<evidence type="ECO:0000256" key="2">
    <source>
        <dbReference type="ARBA" id="ARBA00022670"/>
    </source>
</evidence>
<evidence type="ECO:0000256" key="1">
    <source>
        <dbReference type="ARBA" id="ARBA00001947"/>
    </source>
</evidence>
<evidence type="ECO:0000256" key="6">
    <source>
        <dbReference type="ARBA" id="ARBA00023049"/>
    </source>
</evidence>
<dbReference type="PANTHER" id="PTHR21666">
    <property type="entry name" value="PEPTIDASE-RELATED"/>
    <property type="match status" value="1"/>
</dbReference>
<keyword evidence="4" id="KW-0378">Hydrolase</keyword>
<dbReference type="Gene3D" id="3.10.450.350">
    <property type="match status" value="2"/>
</dbReference>
<evidence type="ECO:0000256" key="4">
    <source>
        <dbReference type="ARBA" id="ARBA00022801"/>
    </source>
</evidence>
<dbReference type="Proteomes" id="UP000885986">
    <property type="component" value="Unassembled WGS sequence"/>
</dbReference>
<dbReference type="SUPFAM" id="SSF51261">
    <property type="entry name" value="Duplicated hybrid motif"/>
    <property type="match status" value="1"/>
</dbReference>
<dbReference type="PANTHER" id="PTHR21666:SF288">
    <property type="entry name" value="CELL DIVISION PROTEIN YTFB"/>
    <property type="match status" value="1"/>
</dbReference>
<dbReference type="EMBL" id="DSDS01000099">
    <property type="protein sequence ID" value="HET97910.1"/>
    <property type="molecule type" value="Genomic_DNA"/>
</dbReference>
<gene>
    <name evidence="8" type="ORF">ENN98_04335</name>
</gene>
<evidence type="ECO:0000256" key="3">
    <source>
        <dbReference type="ARBA" id="ARBA00022723"/>
    </source>
</evidence>
<dbReference type="GO" id="GO:0004222">
    <property type="term" value="F:metalloendopeptidase activity"/>
    <property type="evidence" value="ECO:0007669"/>
    <property type="project" value="TreeGrafter"/>
</dbReference>
<dbReference type="InterPro" id="IPR011055">
    <property type="entry name" value="Dup_hybrid_motif"/>
</dbReference>
<dbReference type="InterPro" id="IPR050570">
    <property type="entry name" value="Cell_wall_metabolism_enzyme"/>
</dbReference>
<comment type="cofactor">
    <cofactor evidence="1">
        <name>Zn(2+)</name>
        <dbReference type="ChEBI" id="CHEBI:29105"/>
    </cofactor>
</comment>
<feature type="domain" description="M23ase beta-sheet core" evidence="7">
    <location>
        <begin position="289"/>
        <end position="385"/>
    </location>
</feature>
<accession>A0A7C2XGX8</accession>
<evidence type="ECO:0000259" key="7">
    <source>
        <dbReference type="Pfam" id="PF01551"/>
    </source>
</evidence>
<dbReference type="Pfam" id="PF01551">
    <property type="entry name" value="Peptidase_M23"/>
    <property type="match status" value="1"/>
</dbReference>
<dbReference type="GO" id="GO:0046872">
    <property type="term" value="F:metal ion binding"/>
    <property type="evidence" value="ECO:0007669"/>
    <property type="project" value="UniProtKB-KW"/>
</dbReference>
<organism evidence="8">
    <name type="scientific">Desulfurivibrio alkaliphilus</name>
    <dbReference type="NCBI Taxonomy" id="427923"/>
    <lineage>
        <taxon>Bacteria</taxon>
        <taxon>Pseudomonadati</taxon>
        <taxon>Thermodesulfobacteriota</taxon>
        <taxon>Desulfobulbia</taxon>
        <taxon>Desulfobulbales</taxon>
        <taxon>Desulfobulbaceae</taxon>
        <taxon>Desulfurivibrio</taxon>
    </lineage>
</organism>
<dbReference type="CDD" id="cd12797">
    <property type="entry name" value="M23_peptidase"/>
    <property type="match status" value="1"/>
</dbReference>
<reference evidence="8" key="1">
    <citation type="journal article" date="2020" name="mSystems">
        <title>Genome- and Community-Level Interaction Insights into Carbon Utilization and Element Cycling Functions of Hydrothermarchaeota in Hydrothermal Sediment.</title>
        <authorList>
            <person name="Zhou Z."/>
            <person name="Liu Y."/>
            <person name="Xu W."/>
            <person name="Pan J."/>
            <person name="Luo Z.H."/>
            <person name="Li M."/>
        </authorList>
    </citation>
    <scope>NUCLEOTIDE SEQUENCE [LARGE SCALE GENOMIC DNA]</scope>
    <source>
        <strain evidence="8">SpSt-1224</strain>
    </source>
</reference>
<keyword evidence="3" id="KW-0479">Metal-binding</keyword>
<name>A0A7C2XGX8_9BACT</name>
<keyword evidence="6" id="KW-0482">Metalloprotease</keyword>
<proteinExistence type="predicted"/>
<keyword evidence="5" id="KW-0862">Zinc</keyword>
<dbReference type="InterPro" id="IPR016047">
    <property type="entry name" value="M23ase_b-sheet_dom"/>
</dbReference>
<dbReference type="AlphaFoldDB" id="A0A7C2XGX8"/>
<evidence type="ECO:0000256" key="5">
    <source>
        <dbReference type="ARBA" id="ARBA00022833"/>
    </source>
</evidence>
<comment type="caution">
    <text evidence="8">The sequence shown here is derived from an EMBL/GenBank/DDBJ whole genome shotgun (WGS) entry which is preliminary data.</text>
</comment>